<keyword evidence="3" id="KW-1185">Reference proteome</keyword>
<organism evidence="2 3">
    <name type="scientific">Smittium culicis</name>
    <dbReference type="NCBI Taxonomy" id="133412"/>
    <lineage>
        <taxon>Eukaryota</taxon>
        <taxon>Fungi</taxon>
        <taxon>Fungi incertae sedis</taxon>
        <taxon>Zoopagomycota</taxon>
        <taxon>Kickxellomycotina</taxon>
        <taxon>Harpellomycetes</taxon>
        <taxon>Harpellales</taxon>
        <taxon>Legeriomycetaceae</taxon>
        <taxon>Smittium</taxon>
    </lineage>
</organism>
<gene>
    <name evidence="2" type="ORF">AYI69_g11507</name>
</gene>
<evidence type="ECO:0000313" key="2">
    <source>
        <dbReference type="EMBL" id="OMJ07285.1"/>
    </source>
</evidence>
<evidence type="ECO:0000256" key="1">
    <source>
        <dbReference type="SAM" id="MobiDB-lite"/>
    </source>
</evidence>
<sequence length="21" mass="2210">MISCHDSQLAGHPGIAKTMDP</sequence>
<feature type="region of interest" description="Disordered" evidence="1">
    <location>
        <begin position="1"/>
        <end position="21"/>
    </location>
</feature>
<dbReference type="AlphaFoldDB" id="A0A1R1WY37"/>
<comment type="caution">
    <text evidence="2">The sequence shown here is derived from an EMBL/GenBank/DDBJ whole genome shotgun (WGS) entry which is preliminary data.</text>
</comment>
<accession>A0A1R1WY37</accession>
<evidence type="ECO:0000313" key="3">
    <source>
        <dbReference type="Proteomes" id="UP000187429"/>
    </source>
</evidence>
<name>A0A1R1WY37_9FUNG</name>
<dbReference type="EMBL" id="LSSM01007691">
    <property type="protein sequence ID" value="OMJ07285.1"/>
    <property type="molecule type" value="Genomic_DNA"/>
</dbReference>
<feature type="non-terminal residue" evidence="2">
    <location>
        <position position="21"/>
    </location>
</feature>
<proteinExistence type="predicted"/>
<protein>
    <submittedName>
        <fullName evidence="2">Uncharacterized protein</fullName>
    </submittedName>
</protein>
<dbReference type="Proteomes" id="UP000187429">
    <property type="component" value="Unassembled WGS sequence"/>
</dbReference>
<reference evidence="3" key="1">
    <citation type="submission" date="2017-01" db="EMBL/GenBank/DDBJ databases">
        <authorList>
            <person name="Wang Y."/>
            <person name="White M."/>
            <person name="Kvist S."/>
            <person name="Moncalvo J.-M."/>
        </authorList>
    </citation>
    <scope>NUCLEOTIDE SEQUENCE [LARGE SCALE GENOMIC DNA]</scope>
    <source>
        <strain evidence="3">ID-206-W2</strain>
    </source>
</reference>